<evidence type="ECO:0000313" key="2">
    <source>
        <dbReference type="EMBL" id="KAK6737271.1"/>
    </source>
</evidence>
<reference evidence="2 3" key="1">
    <citation type="submission" date="2023-08" db="EMBL/GenBank/DDBJ databases">
        <title>A Necator americanus chromosomal reference genome.</title>
        <authorList>
            <person name="Ilik V."/>
            <person name="Petrzelkova K.J."/>
            <person name="Pardy F."/>
            <person name="Fuh T."/>
            <person name="Niatou-Singa F.S."/>
            <person name="Gouil Q."/>
            <person name="Baker L."/>
            <person name="Ritchie M.E."/>
            <person name="Jex A.R."/>
            <person name="Gazzola D."/>
            <person name="Li H."/>
            <person name="Toshio Fujiwara R."/>
            <person name="Zhan B."/>
            <person name="Aroian R.V."/>
            <person name="Pafco B."/>
            <person name="Schwarz E.M."/>
        </authorList>
    </citation>
    <scope>NUCLEOTIDE SEQUENCE [LARGE SCALE GENOMIC DNA]</scope>
    <source>
        <strain evidence="2 3">Aroian</strain>
        <tissue evidence="2">Whole animal</tissue>
    </source>
</reference>
<proteinExistence type="predicted"/>
<organism evidence="2 3">
    <name type="scientific">Necator americanus</name>
    <name type="common">Human hookworm</name>
    <dbReference type="NCBI Taxonomy" id="51031"/>
    <lineage>
        <taxon>Eukaryota</taxon>
        <taxon>Metazoa</taxon>
        <taxon>Ecdysozoa</taxon>
        <taxon>Nematoda</taxon>
        <taxon>Chromadorea</taxon>
        <taxon>Rhabditida</taxon>
        <taxon>Rhabditina</taxon>
        <taxon>Rhabditomorpha</taxon>
        <taxon>Strongyloidea</taxon>
        <taxon>Ancylostomatidae</taxon>
        <taxon>Bunostominae</taxon>
        <taxon>Necator</taxon>
    </lineage>
</organism>
<keyword evidence="1" id="KW-0732">Signal</keyword>
<sequence length="95" mass="10214">MLAAILLFSSFSLSTVISEEEKKIDSNQPLILTVSPKIWNLLETRANFVNGGVTEITFPEFSGKVGLQPVKAKLAVAGMLSLGKSLFATPTYSLP</sequence>
<accession>A0ABR1CFP2</accession>
<evidence type="ECO:0000256" key="1">
    <source>
        <dbReference type="SAM" id="SignalP"/>
    </source>
</evidence>
<dbReference type="Proteomes" id="UP001303046">
    <property type="component" value="Unassembled WGS sequence"/>
</dbReference>
<name>A0ABR1CFP2_NECAM</name>
<feature type="signal peptide" evidence="1">
    <location>
        <begin position="1"/>
        <end position="18"/>
    </location>
</feature>
<gene>
    <name evidence="2" type="primary">Necator_chrII.g7562</name>
    <name evidence="2" type="ORF">RB195_019768</name>
</gene>
<keyword evidence="3" id="KW-1185">Reference proteome</keyword>
<comment type="caution">
    <text evidence="2">The sequence shown here is derived from an EMBL/GenBank/DDBJ whole genome shotgun (WGS) entry which is preliminary data.</text>
</comment>
<evidence type="ECO:0000313" key="3">
    <source>
        <dbReference type="Proteomes" id="UP001303046"/>
    </source>
</evidence>
<protein>
    <submittedName>
        <fullName evidence="2">Uncharacterized protein</fullName>
    </submittedName>
</protein>
<dbReference type="EMBL" id="JAVFWL010000002">
    <property type="protein sequence ID" value="KAK6737271.1"/>
    <property type="molecule type" value="Genomic_DNA"/>
</dbReference>
<feature type="chain" id="PRO_5045712259" evidence="1">
    <location>
        <begin position="19"/>
        <end position="95"/>
    </location>
</feature>